<dbReference type="InterPro" id="IPR004938">
    <property type="entry name" value="XG_FTase"/>
</dbReference>
<feature type="region of interest" description="Disordered" evidence="8">
    <location>
        <begin position="74"/>
        <end position="94"/>
    </location>
</feature>
<dbReference type="Gene3D" id="3.40.50.11340">
    <property type="match status" value="1"/>
</dbReference>
<evidence type="ECO:0000313" key="10">
    <source>
        <dbReference type="Proteomes" id="UP000652761"/>
    </source>
</evidence>
<dbReference type="Pfam" id="PF03254">
    <property type="entry name" value="XG_FTase"/>
    <property type="match status" value="1"/>
</dbReference>
<dbReference type="FunFam" id="3.40.50.11340:FF:000005">
    <property type="entry name" value="Galactoside 2-alpha-L-fucosyltransferase"/>
    <property type="match status" value="1"/>
</dbReference>
<evidence type="ECO:0000256" key="5">
    <source>
        <dbReference type="ARBA" id="ARBA00023180"/>
    </source>
</evidence>
<sequence>MANCKSPSFFVLQWLQKAGDSSPSPSSAAAAPAPSTTSQSLSELGIASPPDSAGKLPQAELFLDGAAAYTTTSSAATDSASEGPATIPPSPGSSDVAQDKLLGSLLAAGFDEESCRSRYQLASLYRRRTSPYKPSPNLIEGLRRYEALHERCGPYTGAYNMSLLRLKPAGGGRPIRSAMCKYLVWTPENGLGNRMVSLASAFLYALLAERVLLIDSSKDLGGLFCEPFPRSTWLLPREFPLKVSATFNQKHPQSYGNLLRTAGVAAALPPLLGTLPPSFVYAHLSHDYDSNDKRFFCGPDQHLLEKIPWMVLRSDQYFTPALFLVPAFRGRLGRMFPEKEAVFHHLGRYLFHPTNAVWGLITDYYEAHLARGSEMLGIQIRLHFRKEPALELVVRQILNCTWTHKLLPEVLGRRRRPLAAAATVNGSSGPSPSKAVLLTSLHAGFLERLEGVYGREQAAGVSFHQPSQEGRQRTGKEEHDAKALAEMYLLSTAEELVTSAWSTFGYVAQGLGGISPWILRGPVHTRVPEPACVRGASMEPCFHYPPNYDCATGDYMDTRKMLAPFTSKCGDRKGGLKLVGRKRKMTRSTSQR</sequence>
<protein>
    <recommendedName>
        <fullName evidence="7">Fucosyltransferase</fullName>
        <ecNumber evidence="7">2.4.1.-</ecNumber>
    </recommendedName>
</protein>
<evidence type="ECO:0000256" key="1">
    <source>
        <dbReference type="ARBA" id="ARBA00010481"/>
    </source>
</evidence>
<comment type="function">
    <text evidence="7">May be involved in cell wall biosynthesis.</text>
</comment>
<proteinExistence type="inferred from homology"/>
<name>A0A843V5K1_COLES</name>
<evidence type="ECO:0000256" key="6">
    <source>
        <dbReference type="ARBA" id="ARBA00023316"/>
    </source>
</evidence>
<keyword evidence="3 7" id="KW-0808">Transferase</keyword>
<feature type="region of interest" description="Disordered" evidence="8">
    <location>
        <begin position="18"/>
        <end position="57"/>
    </location>
</feature>
<dbReference type="GO" id="GO:0032580">
    <property type="term" value="C:Golgi cisterna membrane"/>
    <property type="evidence" value="ECO:0007669"/>
    <property type="project" value="UniProtKB-SubCell"/>
</dbReference>
<dbReference type="OrthoDB" id="428346at2759"/>
<feature type="compositionally biased region" description="Low complexity" evidence="8">
    <location>
        <begin position="21"/>
        <end position="38"/>
    </location>
</feature>
<keyword evidence="6 7" id="KW-0961">Cell wall biogenesis/degradation</keyword>
<dbReference type="Proteomes" id="UP000652761">
    <property type="component" value="Unassembled WGS sequence"/>
</dbReference>
<evidence type="ECO:0000256" key="2">
    <source>
        <dbReference type="ARBA" id="ARBA00022676"/>
    </source>
</evidence>
<dbReference type="AlphaFoldDB" id="A0A843V5K1"/>
<organism evidence="9 10">
    <name type="scientific">Colocasia esculenta</name>
    <name type="common">Wild taro</name>
    <name type="synonym">Arum esculentum</name>
    <dbReference type="NCBI Taxonomy" id="4460"/>
    <lineage>
        <taxon>Eukaryota</taxon>
        <taxon>Viridiplantae</taxon>
        <taxon>Streptophyta</taxon>
        <taxon>Embryophyta</taxon>
        <taxon>Tracheophyta</taxon>
        <taxon>Spermatophyta</taxon>
        <taxon>Magnoliopsida</taxon>
        <taxon>Liliopsida</taxon>
        <taxon>Araceae</taxon>
        <taxon>Aroideae</taxon>
        <taxon>Colocasieae</taxon>
        <taxon>Colocasia</taxon>
    </lineage>
</organism>
<dbReference type="GO" id="GO:0042546">
    <property type="term" value="P:cell wall biogenesis"/>
    <property type="evidence" value="ECO:0007669"/>
    <property type="project" value="InterPro"/>
</dbReference>
<gene>
    <name evidence="9" type="ORF">Taro_021632</name>
</gene>
<dbReference type="EC" id="2.4.1.-" evidence="7"/>
<dbReference type="PANTHER" id="PTHR31889:SF2">
    <property type="entry name" value="FUCOSYLTRANSFERASE 3"/>
    <property type="match status" value="1"/>
</dbReference>
<dbReference type="GO" id="GO:0071555">
    <property type="term" value="P:cell wall organization"/>
    <property type="evidence" value="ECO:0007669"/>
    <property type="project" value="UniProtKB-UniRule"/>
</dbReference>
<keyword evidence="5" id="KW-0325">Glycoprotein</keyword>
<keyword evidence="10" id="KW-1185">Reference proteome</keyword>
<reference evidence="9" key="1">
    <citation type="submission" date="2017-07" db="EMBL/GenBank/DDBJ databases">
        <title>Taro Niue Genome Assembly and Annotation.</title>
        <authorList>
            <person name="Atibalentja N."/>
            <person name="Keating K."/>
            <person name="Fields C.J."/>
        </authorList>
    </citation>
    <scope>NUCLEOTIDE SEQUENCE</scope>
    <source>
        <strain evidence="9">Niue_2</strain>
        <tissue evidence="9">Leaf</tissue>
    </source>
</reference>
<dbReference type="GO" id="GO:0009969">
    <property type="term" value="P:xyloglucan biosynthetic process"/>
    <property type="evidence" value="ECO:0007669"/>
    <property type="project" value="TreeGrafter"/>
</dbReference>
<evidence type="ECO:0000256" key="3">
    <source>
        <dbReference type="ARBA" id="ARBA00022679"/>
    </source>
</evidence>
<comment type="subcellular location">
    <subcellularLocation>
        <location evidence="7">Golgi apparatus</location>
        <location evidence="7">Golgi stack membrane</location>
        <topology evidence="7">Single-pass type II membrane protein</topology>
    </subcellularLocation>
</comment>
<dbReference type="PANTHER" id="PTHR31889">
    <property type="entry name" value="FUCOSYLTRANSFERASE 2-RELATED"/>
    <property type="match status" value="1"/>
</dbReference>
<evidence type="ECO:0000256" key="8">
    <source>
        <dbReference type="SAM" id="MobiDB-lite"/>
    </source>
</evidence>
<evidence type="ECO:0000256" key="7">
    <source>
        <dbReference type="RuleBase" id="RU367004"/>
    </source>
</evidence>
<evidence type="ECO:0000313" key="9">
    <source>
        <dbReference type="EMBL" id="MQL89070.1"/>
    </source>
</evidence>
<comment type="similarity">
    <text evidence="1 7">Belongs to the glycosyltransferase 37 family.</text>
</comment>
<comment type="caution">
    <text evidence="9">The sequence shown here is derived from an EMBL/GenBank/DDBJ whole genome shotgun (WGS) entry which is preliminary data.</text>
</comment>
<keyword evidence="2 7" id="KW-0328">Glycosyltransferase</keyword>
<accession>A0A843V5K1</accession>
<dbReference type="GO" id="GO:0008107">
    <property type="term" value="F:galactoside 2-alpha-L-fucosyltransferase activity"/>
    <property type="evidence" value="ECO:0007669"/>
    <property type="project" value="InterPro"/>
</dbReference>
<keyword evidence="4 7" id="KW-0333">Golgi apparatus</keyword>
<dbReference type="EMBL" id="NMUH01001114">
    <property type="protein sequence ID" value="MQL89070.1"/>
    <property type="molecule type" value="Genomic_DNA"/>
</dbReference>
<evidence type="ECO:0000256" key="4">
    <source>
        <dbReference type="ARBA" id="ARBA00023034"/>
    </source>
</evidence>